<name>A0ABU0GEK0_9HYPH</name>
<reference evidence="2 3" key="1">
    <citation type="submission" date="2023-07" db="EMBL/GenBank/DDBJ databases">
        <title>Genomic Encyclopedia of Type Strains, Phase IV (KMG-IV): sequencing the most valuable type-strain genomes for metagenomic binning, comparative biology and taxonomic classification.</title>
        <authorList>
            <person name="Goeker M."/>
        </authorList>
    </citation>
    <scope>NUCLEOTIDE SEQUENCE [LARGE SCALE GENOMIC DNA]</scope>
    <source>
        <strain evidence="2 3">DSM 1111</strain>
    </source>
</reference>
<keyword evidence="1" id="KW-0732">Signal</keyword>
<protein>
    <submittedName>
        <fullName evidence="2">Entericidin B</fullName>
    </submittedName>
</protein>
<organism evidence="2 3">
    <name type="scientific">Peteryoungia aggregata LMG 23059</name>
    <dbReference type="NCBI Taxonomy" id="1368425"/>
    <lineage>
        <taxon>Bacteria</taxon>
        <taxon>Pseudomonadati</taxon>
        <taxon>Pseudomonadota</taxon>
        <taxon>Alphaproteobacteria</taxon>
        <taxon>Hyphomicrobiales</taxon>
        <taxon>Rhizobiaceae</taxon>
        <taxon>Peteryoungia</taxon>
    </lineage>
</organism>
<evidence type="ECO:0000313" key="3">
    <source>
        <dbReference type="Proteomes" id="UP001238496"/>
    </source>
</evidence>
<dbReference type="EMBL" id="JAUSUW010000015">
    <property type="protein sequence ID" value="MDQ0423010.1"/>
    <property type="molecule type" value="Genomic_DNA"/>
</dbReference>
<evidence type="ECO:0000256" key="1">
    <source>
        <dbReference type="SAM" id="SignalP"/>
    </source>
</evidence>
<sequence length="55" mass="5593">MTVIFQRATAVMAVLVAVTLSLSSCGNTIRGIGNDLGNAVDATQDAGRSVANSVR</sequence>
<proteinExistence type="predicted"/>
<comment type="caution">
    <text evidence="2">The sequence shown here is derived from an EMBL/GenBank/DDBJ whole genome shotgun (WGS) entry which is preliminary data.</text>
</comment>
<dbReference type="RefSeq" id="WP_370873180.1">
    <property type="nucleotide sequence ID" value="NZ_JAUSUW010000015.1"/>
</dbReference>
<dbReference type="Proteomes" id="UP001238496">
    <property type="component" value="Unassembled WGS sequence"/>
</dbReference>
<accession>A0ABU0GEK0</accession>
<feature type="signal peptide" evidence="1">
    <location>
        <begin position="1"/>
        <end position="23"/>
    </location>
</feature>
<dbReference type="PROSITE" id="PS51257">
    <property type="entry name" value="PROKAR_LIPOPROTEIN"/>
    <property type="match status" value="1"/>
</dbReference>
<evidence type="ECO:0000313" key="2">
    <source>
        <dbReference type="EMBL" id="MDQ0423010.1"/>
    </source>
</evidence>
<keyword evidence="3" id="KW-1185">Reference proteome</keyword>
<gene>
    <name evidence="2" type="ORF">J2045_004060</name>
</gene>
<feature type="chain" id="PRO_5047218204" evidence="1">
    <location>
        <begin position="24"/>
        <end position="55"/>
    </location>
</feature>